<gene>
    <name evidence="1" type="ORF">Pcinc_006050</name>
</gene>
<proteinExistence type="predicted"/>
<keyword evidence="2" id="KW-1185">Reference proteome</keyword>
<accession>A0AAE1KYE7</accession>
<dbReference type="AlphaFoldDB" id="A0AAE1KYE7"/>
<dbReference type="EMBL" id="JAWQEG010000452">
    <property type="protein sequence ID" value="KAK3889971.1"/>
    <property type="molecule type" value="Genomic_DNA"/>
</dbReference>
<feature type="non-terminal residue" evidence="1">
    <location>
        <position position="1"/>
    </location>
</feature>
<evidence type="ECO:0000313" key="1">
    <source>
        <dbReference type="EMBL" id="KAK3889971.1"/>
    </source>
</evidence>
<reference evidence="1" key="1">
    <citation type="submission" date="2023-10" db="EMBL/GenBank/DDBJ databases">
        <title>Genome assemblies of two species of porcelain crab, Petrolisthes cinctipes and Petrolisthes manimaculis (Anomura: Porcellanidae).</title>
        <authorList>
            <person name="Angst P."/>
        </authorList>
    </citation>
    <scope>NUCLEOTIDE SEQUENCE</scope>
    <source>
        <strain evidence="1">PB745_01</strain>
        <tissue evidence="1">Gill</tissue>
    </source>
</reference>
<dbReference type="Proteomes" id="UP001286313">
    <property type="component" value="Unassembled WGS sequence"/>
</dbReference>
<sequence>DITNHLRANNLLCNQQHGFTSGKSTTTNLLEAMEIWTKALSHNLLVDIIFMDYVKAFDTDPYECLLAQLATLGIRGGKRVVFTFHWFGKRFEYHRFH</sequence>
<organism evidence="1 2">
    <name type="scientific">Petrolisthes cinctipes</name>
    <name type="common">Flat porcelain crab</name>
    <dbReference type="NCBI Taxonomy" id="88211"/>
    <lineage>
        <taxon>Eukaryota</taxon>
        <taxon>Metazoa</taxon>
        <taxon>Ecdysozoa</taxon>
        <taxon>Arthropoda</taxon>
        <taxon>Crustacea</taxon>
        <taxon>Multicrustacea</taxon>
        <taxon>Malacostraca</taxon>
        <taxon>Eumalacostraca</taxon>
        <taxon>Eucarida</taxon>
        <taxon>Decapoda</taxon>
        <taxon>Pleocyemata</taxon>
        <taxon>Anomura</taxon>
        <taxon>Galatheoidea</taxon>
        <taxon>Porcellanidae</taxon>
        <taxon>Petrolisthes</taxon>
    </lineage>
</organism>
<evidence type="ECO:0000313" key="2">
    <source>
        <dbReference type="Proteomes" id="UP001286313"/>
    </source>
</evidence>
<evidence type="ECO:0008006" key="3">
    <source>
        <dbReference type="Google" id="ProtNLM"/>
    </source>
</evidence>
<protein>
    <recommendedName>
        <fullName evidence="3">Reverse transcriptase</fullName>
    </recommendedName>
</protein>
<comment type="caution">
    <text evidence="1">The sequence shown here is derived from an EMBL/GenBank/DDBJ whole genome shotgun (WGS) entry which is preliminary data.</text>
</comment>
<name>A0AAE1KYE7_PETCI</name>